<sequence>MQYLEISRCCVGFLHGSMNSLGFLFCDMILRQIMSVLNHRLCYSLMLMLGMKGGDACGKSMNLKIIGIERREIPEVHVMPAASFYPYRKKINKER</sequence>
<accession>A0A1N7K4T0</accession>
<name>A0A1N7K4T0_9BACI</name>
<evidence type="ECO:0000313" key="1">
    <source>
        <dbReference type="EMBL" id="SIS56557.1"/>
    </source>
</evidence>
<organism evidence="1 2">
    <name type="scientific">Salimicrobium flavidum</name>
    <dbReference type="NCBI Taxonomy" id="570947"/>
    <lineage>
        <taxon>Bacteria</taxon>
        <taxon>Bacillati</taxon>
        <taxon>Bacillota</taxon>
        <taxon>Bacilli</taxon>
        <taxon>Bacillales</taxon>
        <taxon>Bacillaceae</taxon>
        <taxon>Salimicrobium</taxon>
    </lineage>
</organism>
<gene>
    <name evidence="1" type="ORF">SAMN05421687_10914</name>
</gene>
<evidence type="ECO:0000313" key="2">
    <source>
        <dbReference type="Proteomes" id="UP000187608"/>
    </source>
</evidence>
<proteinExistence type="predicted"/>
<dbReference type="AlphaFoldDB" id="A0A1N7K4T0"/>
<dbReference type="EMBL" id="FTOC01000009">
    <property type="protein sequence ID" value="SIS56557.1"/>
    <property type="molecule type" value="Genomic_DNA"/>
</dbReference>
<keyword evidence="2" id="KW-1185">Reference proteome</keyword>
<dbReference type="Proteomes" id="UP000187608">
    <property type="component" value="Unassembled WGS sequence"/>
</dbReference>
<dbReference type="STRING" id="570947.SAMN05421687_10914"/>
<protein>
    <submittedName>
        <fullName evidence="1">Uncharacterized protein</fullName>
    </submittedName>
</protein>
<reference evidence="2" key="1">
    <citation type="submission" date="2017-01" db="EMBL/GenBank/DDBJ databases">
        <authorList>
            <person name="Varghese N."/>
            <person name="Submissions S."/>
        </authorList>
    </citation>
    <scope>NUCLEOTIDE SEQUENCE [LARGE SCALE GENOMIC DNA]</scope>
    <source>
        <strain evidence="2">DSM 23127</strain>
    </source>
</reference>